<keyword evidence="3" id="KW-1185">Reference proteome</keyword>
<dbReference type="EMBL" id="ML992509">
    <property type="protein sequence ID" value="KAF2221950.1"/>
    <property type="molecule type" value="Genomic_DNA"/>
</dbReference>
<keyword evidence="1" id="KW-0812">Transmembrane</keyword>
<reference evidence="3" key="1">
    <citation type="journal article" date="2020" name="Stud. Mycol.">
        <title>101 Dothideomycetes genomes: A test case for predicting lifestyles and emergence of pathogens.</title>
        <authorList>
            <person name="Haridas S."/>
            <person name="Albert R."/>
            <person name="Binder M."/>
            <person name="Bloem J."/>
            <person name="LaButti K."/>
            <person name="Salamov A."/>
            <person name="Andreopoulos B."/>
            <person name="Baker S."/>
            <person name="Barry K."/>
            <person name="Bills G."/>
            <person name="Bluhm B."/>
            <person name="Cannon C."/>
            <person name="Castanera R."/>
            <person name="Culley D."/>
            <person name="Daum C."/>
            <person name="Ezra D."/>
            <person name="Gonzalez J."/>
            <person name="Henrissat B."/>
            <person name="Kuo A."/>
            <person name="Liang C."/>
            <person name="Lipzen A."/>
            <person name="Lutzoni F."/>
            <person name="Magnuson J."/>
            <person name="Mondo S."/>
            <person name="Nolan M."/>
            <person name="Ohm R."/>
            <person name="Pangilinan J."/>
            <person name="Park H.-J."/>
            <person name="Ramirez L."/>
            <person name="Alfaro M."/>
            <person name="Sun H."/>
            <person name="Tritt A."/>
            <person name="Yoshinaga Y."/>
            <person name="Zwiers L.-H."/>
            <person name="Turgeon B."/>
            <person name="Goodwin S."/>
            <person name="Spatafora J."/>
            <person name="Crous P."/>
            <person name="Grigoriev I."/>
        </authorList>
    </citation>
    <scope>NUCLEOTIDE SEQUENCE [LARGE SCALE GENOMIC DNA]</scope>
    <source>
        <strain evidence="3">CECT 20119</strain>
    </source>
</reference>
<evidence type="ECO:0000256" key="1">
    <source>
        <dbReference type="SAM" id="Phobius"/>
    </source>
</evidence>
<keyword evidence="1" id="KW-1133">Transmembrane helix</keyword>
<dbReference type="OrthoDB" id="10428321at2759"/>
<sequence>MSLRASYLSHGTGLVEEPFLRAAVTIIVACMVILGEVLLFFFQPALRQQHGSRECKQVDTLLILLMIES</sequence>
<dbReference type="AlphaFoldDB" id="A0A6A6G9A2"/>
<keyword evidence="1" id="KW-0472">Membrane</keyword>
<accession>A0A6A6G9A2</accession>
<evidence type="ECO:0000313" key="2">
    <source>
        <dbReference type="EMBL" id="KAF2221950.1"/>
    </source>
</evidence>
<evidence type="ECO:0000313" key="3">
    <source>
        <dbReference type="Proteomes" id="UP000799538"/>
    </source>
</evidence>
<gene>
    <name evidence="2" type="ORF">BDZ85DRAFT_264649</name>
</gene>
<dbReference type="Proteomes" id="UP000799538">
    <property type="component" value="Unassembled WGS sequence"/>
</dbReference>
<proteinExistence type="predicted"/>
<name>A0A6A6G9A2_9PEZI</name>
<protein>
    <submittedName>
        <fullName evidence="2">Uncharacterized protein</fullName>
    </submittedName>
</protein>
<feature type="transmembrane region" description="Helical" evidence="1">
    <location>
        <begin position="20"/>
        <end position="42"/>
    </location>
</feature>
<organism evidence="2 3">
    <name type="scientific">Elsinoe ampelina</name>
    <dbReference type="NCBI Taxonomy" id="302913"/>
    <lineage>
        <taxon>Eukaryota</taxon>
        <taxon>Fungi</taxon>
        <taxon>Dikarya</taxon>
        <taxon>Ascomycota</taxon>
        <taxon>Pezizomycotina</taxon>
        <taxon>Dothideomycetes</taxon>
        <taxon>Dothideomycetidae</taxon>
        <taxon>Myriangiales</taxon>
        <taxon>Elsinoaceae</taxon>
        <taxon>Elsinoe</taxon>
    </lineage>
</organism>